<dbReference type="InterPro" id="IPR052355">
    <property type="entry name" value="CENP-V-like"/>
</dbReference>
<comment type="caution">
    <text evidence="5">The sequence shown here is derived from an EMBL/GenBank/DDBJ whole genome shotgun (WGS) entry which is preliminary data.</text>
</comment>
<evidence type="ECO:0000313" key="6">
    <source>
        <dbReference type="Proteomes" id="UP001321760"/>
    </source>
</evidence>
<accession>A0AAV9G8J1</accession>
<name>A0AAV9G8J1_9PEZI</name>
<evidence type="ECO:0000313" key="5">
    <source>
        <dbReference type="EMBL" id="KAK4444482.1"/>
    </source>
</evidence>
<dbReference type="InterPro" id="IPR006913">
    <property type="entry name" value="CENP-V/GFA"/>
</dbReference>
<dbReference type="GO" id="GO:0046872">
    <property type="term" value="F:metal ion binding"/>
    <property type="evidence" value="ECO:0007669"/>
    <property type="project" value="UniProtKB-KW"/>
</dbReference>
<sequence length="156" mass="17242">MSDATKTDATKTDATKTYTGGCHCGAVRYSVDLDLSKPEASKCNCSICLKSNRLSLPIQPSQFKLLSPSSKEDVPEYQFGSKSQHHHFCNKCGIHVFGYGSYVWEGKEVKNFEVNAVTLDQDHGVDLRKFKVGYWDGKTEGWAKGQGEGPYEGGTY</sequence>
<evidence type="ECO:0000256" key="2">
    <source>
        <dbReference type="ARBA" id="ARBA00022723"/>
    </source>
</evidence>
<dbReference type="SUPFAM" id="SSF51316">
    <property type="entry name" value="Mss4-like"/>
    <property type="match status" value="1"/>
</dbReference>
<comment type="similarity">
    <text evidence="1">Belongs to the Gfa family.</text>
</comment>
<dbReference type="Pfam" id="PF04828">
    <property type="entry name" value="GFA"/>
    <property type="match status" value="1"/>
</dbReference>
<dbReference type="Gene3D" id="2.170.150.70">
    <property type="match status" value="1"/>
</dbReference>
<dbReference type="Proteomes" id="UP001321760">
    <property type="component" value="Unassembled WGS sequence"/>
</dbReference>
<keyword evidence="3" id="KW-0862">Zinc</keyword>
<evidence type="ECO:0000256" key="3">
    <source>
        <dbReference type="ARBA" id="ARBA00022833"/>
    </source>
</evidence>
<dbReference type="InterPro" id="IPR011057">
    <property type="entry name" value="Mss4-like_sf"/>
</dbReference>
<keyword evidence="2" id="KW-0479">Metal-binding</keyword>
<protein>
    <submittedName>
        <fullName evidence="5">Mss4-like protein</fullName>
    </submittedName>
</protein>
<reference evidence="5" key="2">
    <citation type="submission" date="2023-05" db="EMBL/GenBank/DDBJ databases">
        <authorList>
            <consortium name="Lawrence Berkeley National Laboratory"/>
            <person name="Steindorff A."/>
            <person name="Hensen N."/>
            <person name="Bonometti L."/>
            <person name="Westerberg I."/>
            <person name="Brannstrom I.O."/>
            <person name="Guillou S."/>
            <person name="Cros-Aarteil S."/>
            <person name="Calhoun S."/>
            <person name="Haridas S."/>
            <person name="Kuo A."/>
            <person name="Mondo S."/>
            <person name="Pangilinan J."/>
            <person name="Riley R."/>
            <person name="Labutti K."/>
            <person name="Andreopoulos B."/>
            <person name="Lipzen A."/>
            <person name="Chen C."/>
            <person name="Yanf M."/>
            <person name="Daum C."/>
            <person name="Ng V."/>
            <person name="Clum A."/>
            <person name="Ohm R."/>
            <person name="Martin F."/>
            <person name="Silar P."/>
            <person name="Natvig D."/>
            <person name="Lalanne C."/>
            <person name="Gautier V."/>
            <person name="Ament-Velasquez S.L."/>
            <person name="Kruys A."/>
            <person name="Hutchinson M.I."/>
            <person name="Powell A.J."/>
            <person name="Barry K."/>
            <person name="Miller A.N."/>
            <person name="Grigoriev I.V."/>
            <person name="Debuchy R."/>
            <person name="Gladieux P."/>
            <person name="Thoren M.H."/>
            <person name="Johannesson H."/>
        </authorList>
    </citation>
    <scope>NUCLEOTIDE SEQUENCE</scope>
    <source>
        <strain evidence="5">PSN243</strain>
    </source>
</reference>
<dbReference type="EMBL" id="MU865976">
    <property type="protein sequence ID" value="KAK4444482.1"/>
    <property type="molecule type" value="Genomic_DNA"/>
</dbReference>
<dbReference type="GO" id="GO:0016846">
    <property type="term" value="F:carbon-sulfur lyase activity"/>
    <property type="evidence" value="ECO:0007669"/>
    <property type="project" value="InterPro"/>
</dbReference>
<dbReference type="PANTHER" id="PTHR28620:SF1">
    <property type="entry name" value="CENP-V_GFA DOMAIN-CONTAINING PROTEIN"/>
    <property type="match status" value="1"/>
</dbReference>
<proteinExistence type="inferred from homology"/>
<evidence type="ECO:0000259" key="4">
    <source>
        <dbReference type="PROSITE" id="PS51891"/>
    </source>
</evidence>
<dbReference type="PROSITE" id="PS51891">
    <property type="entry name" value="CENP_V_GFA"/>
    <property type="match status" value="1"/>
</dbReference>
<evidence type="ECO:0000256" key="1">
    <source>
        <dbReference type="ARBA" id="ARBA00005495"/>
    </source>
</evidence>
<dbReference type="AlphaFoldDB" id="A0AAV9G8J1"/>
<dbReference type="PANTHER" id="PTHR28620">
    <property type="entry name" value="CENTROMERE PROTEIN V"/>
    <property type="match status" value="1"/>
</dbReference>
<organism evidence="5 6">
    <name type="scientific">Podospora aff. communis PSN243</name>
    <dbReference type="NCBI Taxonomy" id="3040156"/>
    <lineage>
        <taxon>Eukaryota</taxon>
        <taxon>Fungi</taxon>
        <taxon>Dikarya</taxon>
        <taxon>Ascomycota</taxon>
        <taxon>Pezizomycotina</taxon>
        <taxon>Sordariomycetes</taxon>
        <taxon>Sordariomycetidae</taxon>
        <taxon>Sordariales</taxon>
        <taxon>Podosporaceae</taxon>
        <taxon>Podospora</taxon>
    </lineage>
</organism>
<gene>
    <name evidence="5" type="ORF">QBC34DRAFT_183011</name>
</gene>
<reference evidence="5" key="1">
    <citation type="journal article" date="2023" name="Mol. Phylogenet. Evol.">
        <title>Genome-scale phylogeny and comparative genomics of the fungal order Sordariales.</title>
        <authorList>
            <person name="Hensen N."/>
            <person name="Bonometti L."/>
            <person name="Westerberg I."/>
            <person name="Brannstrom I.O."/>
            <person name="Guillou S."/>
            <person name="Cros-Aarteil S."/>
            <person name="Calhoun S."/>
            <person name="Haridas S."/>
            <person name="Kuo A."/>
            <person name="Mondo S."/>
            <person name="Pangilinan J."/>
            <person name="Riley R."/>
            <person name="LaButti K."/>
            <person name="Andreopoulos B."/>
            <person name="Lipzen A."/>
            <person name="Chen C."/>
            <person name="Yan M."/>
            <person name="Daum C."/>
            <person name="Ng V."/>
            <person name="Clum A."/>
            <person name="Steindorff A."/>
            <person name="Ohm R.A."/>
            <person name="Martin F."/>
            <person name="Silar P."/>
            <person name="Natvig D.O."/>
            <person name="Lalanne C."/>
            <person name="Gautier V."/>
            <person name="Ament-Velasquez S.L."/>
            <person name="Kruys A."/>
            <person name="Hutchinson M.I."/>
            <person name="Powell A.J."/>
            <person name="Barry K."/>
            <person name="Miller A.N."/>
            <person name="Grigoriev I.V."/>
            <person name="Debuchy R."/>
            <person name="Gladieux P."/>
            <person name="Hiltunen Thoren M."/>
            <person name="Johannesson H."/>
        </authorList>
    </citation>
    <scope>NUCLEOTIDE SEQUENCE</scope>
    <source>
        <strain evidence="5">PSN243</strain>
    </source>
</reference>
<keyword evidence="6" id="KW-1185">Reference proteome</keyword>
<feature type="domain" description="CENP-V/GFA" evidence="4">
    <location>
        <begin position="18"/>
        <end position="136"/>
    </location>
</feature>